<dbReference type="RefSeq" id="WP_142448043.1">
    <property type="nucleotide sequence ID" value="NZ_CABGIA010000008.1"/>
</dbReference>
<evidence type="ECO:0000259" key="6">
    <source>
        <dbReference type="Pfam" id="PF00419"/>
    </source>
</evidence>
<organism evidence="7">
    <name type="scientific">Klebsiella oxytoca</name>
    <dbReference type="NCBI Taxonomy" id="571"/>
    <lineage>
        <taxon>Bacteria</taxon>
        <taxon>Pseudomonadati</taxon>
        <taxon>Pseudomonadota</taxon>
        <taxon>Gammaproteobacteria</taxon>
        <taxon>Enterobacterales</taxon>
        <taxon>Enterobacteriaceae</taxon>
        <taxon>Klebsiella/Raoultella group</taxon>
        <taxon>Klebsiella</taxon>
    </lineage>
</organism>
<feature type="signal peptide" evidence="5">
    <location>
        <begin position="1"/>
        <end position="20"/>
    </location>
</feature>
<accession>A0AAI9DQK5</accession>
<evidence type="ECO:0000256" key="3">
    <source>
        <dbReference type="ARBA" id="ARBA00022729"/>
    </source>
</evidence>
<evidence type="ECO:0000256" key="1">
    <source>
        <dbReference type="ARBA" id="ARBA00004561"/>
    </source>
</evidence>
<evidence type="ECO:0000256" key="2">
    <source>
        <dbReference type="ARBA" id="ARBA00006671"/>
    </source>
</evidence>
<name>A0AAI9DQK5_KLEOX</name>
<protein>
    <submittedName>
        <fullName evidence="7">Fimbrial protein</fullName>
    </submittedName>
</protein>
<dbReference type="Gene3D" id="2.60.40.1090">
    <property type="entry name" value="Fimbrial-type adhesion domain"/>
    <property type="match status" value="1"/>
</dbReference>
<reference evidence="7" key="1">
    <citation type="submission" date="2024-02" db="EMBL/GenBank/DDBJ databases">
        <authorList>
            <consortium name="Clinical and Environmental Microbiology Branch: Whole genome sequencing antimicrobial resistance pathogens in the healthcare setting"/>
        </authorList>
    </citation>
    <scope>NUCLEOTIDE SEQUENCE</scope>
    <source>
        <strain evidence="7">2023BB-00086</strain>
    </source>
</reference>
<dbReference type="PANTHER" id="PTHR33420:SF3">
    <property type="entry name" value="FIMBRIAL SUBUNIT ELFA"/>
    <property type="match status" value="1"/>
</dbReference>
<gene>
    <name evidence="7" type="ORF">RYF40_000916</name>
</gene>
<dbReference type="Pfam" id="PF00419">
    <property type="entry name" value="Fimbrial"/>
    <property type="match status" value="1"/>
</dbReference>
<dbReference type="PANTHER" id="PTHR33420">
    <property type="entry name" value="FIMBRIAL SUBUNIT ELFA-RELATED"/>
    <property type="match status" value="1"/>
</dbReference>
<proteinExistence type="inferred from homology"/>
<dbReference type="SUPFAM" id="SSF49401">
    <property type="entry name" value="Bacterial adhesins"/>
    <property type="match status" value="1"/>
</dbReference>
<feature type="chain" id="PRO_5042473059" evidence="5">
    <location>
        <begin position="21"/>
        <end position="360"/>
    </location>
</feature>
<dbReference type="InterPro" id="IPR000259">
    <property type="entry name" value="Adhesion_dom_fimbrial"/>
</dbReference>
<evidence type="ECO:0000256" key="5">
    <source>
        <dbReference type="SAM" id="SignalP"/>
    </source>
</evidence>
<dbReference type="InterPro" id="IPR050263">
    <property type="entry name" value="Bact_Fimbrial_Adh_Pro"/>
</dbReference>
<dbReference type="AlphaFoldDB" id="A0AAI9DQK5"/>
<dbReference type="InterPro" id="IPR036937">
    <property type="entry name" value="Adhesion_dom_fimbrial_sf"/>
</dbReference>
<comment type="subcellular location">
    <subcellularLocation>
        <location evidence="1">Fimbrium</location>
    </subcellularLocation>
</comment>
<keyword evidence="3 5" id="KW-0732">Signal</keyword>
<comment type="similarity">
    <text evidence="2">Belongs to the fimbrial protein family.</text>
</comment>
<keyword evidence="4" id="KW-0281">Fimbrium</keyword>
<dbReference type="InterPro" id="IPR008966">
    <property type="entry name" value="Adhesion_dom_sf"/>
</dbReference>
<sequence length="360" mass="38722">MAKFLLYPFVFLAFSFGADAKECHLAQNGKGGTMTLNGGSPSSPQIFASVAGDRGGLPKHELSTFNALLDHDLWSYCDAGNDGVGFFVNTNPNSAIVSENGRALFPTNVDGIYYAVKIYSTGGGGGYFPQPNAGNWTLVDSGDRAYWDSKQIKADVTLYQEVSFPGNLNGVSTITPKDSRSLGLIRIGTEDSDDNNPWDIHVTPSSFSVQVMAATCRSASVNNGTNNVDFGDIMFSALKDGRWTETPFILRLNGCNNTVWVRMKLTTPKSELNAAGNWTLMTNTLTGSDAATGIGVELISNFSTADGLNLQPGSEIWSPPTNVGTAQSYDYSFNAYLSRTSGELKPGRFKAIGTFTIDYF</sequence>
<evidence type="ECO:0000313" key="7">
    <source>
        <dbReference type="EMBL" id="EML7080510.1"/>
    </source>
</evidence>
<dbReference type="GO" id="GO:0009289">
    <property type="term" value="C:pilus"/>
    <property type="evidence" value="ECO:0007669"/>
    <property type="project" value="UniProtKB-SubCell"/>
</dbReference>
<feature type="domain" description="Fimbrial-type adhesion" evidence="6">
    <location>
        <begin position="206"/>
        <end position="359"/>
    </location>
</feature>
<dbReference type="GO" id="GO:0043709">
    <property type="term" value="P:cell adhesion involved in single-species biofilm formation"/>
    <property type="evidence" value="ECO:0007669"/>
    <property type="project" value="TreeGrafter"/>
</dbReference>
<evidence type="ECO:0000256" key="4">
    <source>
        <dbReference type="ARBA" id="ARBA00023263"/>
    </source>
</evidence>
<comment type="caution">
    <text evidence="7">The sequence shown here is derived from an EMBL/GenBank/DDBJ whole genome shotgun (WGS) entry which is preliminary data.</text>
</comment>
<dbReference type="EMBL" id="ABNOCX020000001">
    <property type="protein sequence ID" value="EML7080510.1"/>
    <property type="molecule type" value="Genomic_DNA"/>
</dbReference>